<evidence type="ECO:0000313" key="2">
    <source>
        <dbReference type="EMBL" id="DAD65190.1"/>
    </source>
</evidence>
<dbReference type="EMBL" id="BK014637">
    <property type="protein sequence ID" value="DAD65190.1"/>
    <property type="molecule type" value="Genomic_DNA"/>
</dbReference>
<feature type="compositionally biased region" description="Low complexity" evidence="1">
    <location>
        <begin position="15"/>
        <end position="24"/>
    </location>
</feature>
<sequence>MIPPTKRRRARGGVERAAAGVGAAHDGGRR</sequence>
<name>A0A8S5L5V4_9CAUD</name>
<accession>A0A8S5L5V4</accession>
<feature type="compositionally biased region" description="Basic residues" evidence="1">
    <location>
        <begin position="1"/>
        <end position="11"/>
    </location>
</feature>
<protein>
    <submittedName>
        <fullName evidence="2">Uncharacterized protein</fullName>
    </submittedName>
</protein>
<reference evidence="2" key="1">
    <citation type="journal article" date="2021" name="Proc. Natl. Acad. Sci. U.S.A.">
        <title>A Catalog of Tens of Thousands of Viruses from Human Metagenomes Reveals Hidden Associations with Chronic Diseases.</title>
        <authorList>
            <person name="Tisza M.J."/>
            <person name="Buck C.B."/>
        </authorList>
    </citation>
    <scope>NUCLEOTIDE SEQUENCE</scope>
    <source>
        <strain evidence="2">CtHFk21</strain>
    </source>
</reference>
<proteinExistence type="predicted"/>
<organism evidence="2">
    <name type="scientific">Myoviridae sp. ctHFk21</name>
    <dbReference type="NCBI Taxonomy" id="2823538"/>
    <lineage>
        <taxon>Viruses</taxon>
        <taxon>Duplodnaviria</taxon>
        <taxon>Heunggongvirae</taxon>
        <taxon>Uroviricota</taxon>
        <taxon>Caudoviricetes</taxon>
    </lineage>
</organism>
<feature type="region of interest" description="Disordered" evidence="1">
    <location>
        <begin position="1"/>
        <end position="30"/>
    </location>
</feature>
<evidence type="ECO:0000256" key="1">
    <source>
        <dbReference type="SAM" id="MobiDB-lite"/>
    </source>
</evidence>